<evidence type="ECO:0000256" key="1">
    <source>
        <dbReference type="SAM" id="MobiDB-lite"/>
    </source>
</evidence>
<dbReference type="EMBL" id="AAHF01000013">
    <property type="protein sequence ID" value="EAL85371.1"/>
    <property type="molecule type" value="Genomic_DNA"/>
</dbReference>
<feature type="signal peptide" evidence="2">
    <location>
        <begin position="1"/>
        <end position="18"/>
    </location>
</feature>
<protein>
    <submittedName>
        <fullName evidence="3">Uncharacterized protein</fullName>
    </submittedName>
</protein>
<dbReference type="OrthoDB" id="3660917at2759"/>
<reference evidence="3 4" key="1">
    <citation type="journal article" date="2005" name="Nature">
        <title>Genomic sequence of the pathogenic and allergenic filamentous fungus Aspergillus fumigatus.</title>
        <authorList>
            <person name="Nierman W.C."/>
            <person name="Pain A."/>
            <person name="Anderson M.J."/>
            <person name="Wortman J.R."/>
            <person name="Kim H.S."/>
            <person name="Arroyo J."/>
            <person name="Berriman M."/>
            <person name="Abe K."/>
            <person name="Archer D.B."/>
            <person name="Bermejo C."/>
            <person name="Bennett J."/>
            <person name="Bowyer P."/>
            <person name="Chen D."/>
            <person name="Collins M."/>
            <person name="Coulsen R."/>
            <person name="Davies R."/>
            <person name="Dyer P.S."/>
            <person name="Farman M."/>
            <person name="Fedorova N."/>
            <person name="Fedorova N."/>
            <person name="Feldblyum T.V."/>
            <person name="Fischer R."/>
            <person name="Fosker N."/>
            <person name="Fraser A."/>
            <person name="Garcia J.L."/>
            <person name="Garcia M.J."/>
            <person name="Goble A."/>
            <person name="Goldman G.H."/>
            <person name="Gomi K."/>
            <person name="Griffith-Jones S."/>
            <person name="Gwilliam R."/>
            <person name="Haas B."/>
            <person name="Haas H."/>
            <person name="Harris D."/>
            <person name="Horiuchi H."/>
            <person name="Huang J."/>
            <person name="Humphray S."/>
            <person name="Jimenez J."/>
            <person name="Keller N."/>
            <person name="Khouri H."/>
            <person name="Kitamoto K."/>
            <person name="Kobayashi T."/>
            <person name="Konzack S."/>
            <person name="Kulkarni R."/>
            <person name="Kumagai T."/>
            <person name="Lafon A."/>
            <person name="Latge J.P."/>
            <person name="Li W."/>
            <person name="Lord A."/>
            <person name="Lu C."/>
            <person name="Majoros W.H."/>
            <person name="May G.S."/>
            <person name="Miller B.L."/>
            <person name="Mohamoud Y."/>
            <person name="Molina M."/>
            <person name="Monod M."/>
            <person name="Mouyna I."/>
            <person name="Mulligan S."/>
            <person name="Murphy L."/>
            <person name="O'Neil S."/>
            <person name="Paulsen I."/>
            <person name="Penalva M.A."/>
            <person name="Pertea M."/>
            <person name="Price C."/>
            <person name="Pritchard B.L."/>
            <person name="Quail M.A."/>
            <person name="Rabbinowitsch E."/>
            <person name="Rawlins N."/>
            <person name="Rajandream M.A."/>
            <person name="Reichard U."/>
            <person name="Renauld H."/>
            <person name="Robson G.D."/>
            <person name="Rodriguez de Cordoba S."/>
            <person name="Rodriguez-Pena J.M."/>
            <person name="Ronning C.M."/>
            <person name="Rutter S."/>
            <person name="Salzberg S.L."/>
            <person name="Sanchez M."/>
            <person name="Sanchez-Ferrero J.C."/>
            <person name="Saunders D."/>
            <person name="Seeger K."/>
            <person name="Squares R."/>
            <person name="Squares S."/>
            <person name="Takeuchi M."/>
            <person name="Tekaia F."/>
            <person name="Turner G."/>
            <person name="Vazquez de Aldana C.R."/>
            <person name="Weidman J."/>
            <person name="White O."/>
            <person name="Woodward J."/>
            <person name="Yu J.H."/>
            <person name="Fraser C."/>
            <person name="Galagan J.E."/>
            <person name="Asai K."/>
            <person name="Machida M."/>
            <person name="Hall N."/>
            <person name="Barrell B."/>
            <person name="Denning D.W."/>
        </authorList>
    </citation>
    <scope>NUCLEOTIDE SEQUENCE [LARGE SCALE GENOMIC DNA]</scope>
    <source>
        <strain evidence="3 4">Af293</strain>
    </source>
</reference>
<feature type="region of interest" description="Disordered" evidence="1">
    <location>
        <begin position="290"/>
        <end position="316"/>
    </location>
</feature>
<keyword evidence="4" id="KW-1185">Reference proteome</keyword>
<evidence type="ECO:0000256" key="2">
    <source>
        <dbReference type="SAM" id="SignalP"/>
    </source>
</evidence>
<proteinExistence type="predicted"/>
<dbReference type="HOGENOM" id="CLU_1022989_0_0_1"/>
<feature type="chain" id="PRO_5004245966" evidence="2">
    <location>
        <begin position="19"/>
        <end position="316"/>
    </location>
</feature>
<dbReference type="KEGG" id="afm:AFUA_8G06070"/>
<dbReference type="AlphaFoldDB" id="Q4WC13"/>
<accession>Q4WC13</accession>
<dbReference type="RefSeq" id="XP_747409.1">
    <property type="nucleotide sequence ID" value="XM_742316.1"/>
</dbReference>
<dbReference type="VEuPathDB" id="FungiDB:Afu8g06070"/>
<dbReference type="OMA" id="FGKYMDP"/>
<dbReference type="Proteomes" id="UP000002530">
    <property type="component" value="Unassembled WGS sequence"/>
</dbReference>
<sequence>MRSFLLAVLGLMATSSLAAPGQAAREGISAFEAIGNLKSGDHVYVHIADDGVARAYDENESVIDYIPLTNDQLKQLLRNLPEPWKKEEDHLHAVFNGVDGRDVMDEKQLLDPPAELRNPMPPLSNRPTGIAEANPALETQLADLWAAHIVRGWMLSFQGERVSAFSGSILSVALAIRHHSKRIWCFLQIIRMCTLDLWGVKGSGHLVVGIRMRFDKDEEASKAIPSLKQSPSLKGLNHLATDGVYRSFSSSGQVVDYKQLSPADITKVLEFHEKYMDSEIFQKTKKKFDGVDGRNVTDLEQLPHPGPESRPVRFRE</sequence>
<dbReference type="GeneID" id="3504927"/>
<name>Q4WC13_ASPFU</name>
<comment type="caution">
    <text evidence="3">The sequence shown here is derived from an EMBL/GenBank/DDBJ whole genome shotgun (WGS) entry which is preliminary data.</text>
</comment>
<evidence type="ECO:0000313" key="4">
    <source>
        <dbReference type="Proteomes" id="UP000002530"/>
    </source>
</evidence>
<organism evidence="3 4">
    <name type="scientific">Aspergillus fumigatus (strain ATCC MYA-4609 / CBS 101355 / FGSC A1100 / Af293)</name>
    <name type="common">Neosartorya fumigata</name>
    <dbReference type="NCBI Taxonomy" id="330879"/>
    <lineage>
        <taxon>Eukaryota</taxon>
        <taxon>Fungi</taxon>
        <taxon>Dikarya</taxon>
        <taxon>Ascomycota</taxon>
        <taxon>Pezizomycotina</taxon>
        <taxon>Eurotiomycetes</taxon>
        <taxon>Eurotiomycetidae</taxon>
        <taxon>Eurotiales</taxon>
        <taxon>Aspergillaceae</taxon>
        <taxon>Aspergillus</taxon>
        <taxon>Aspergillus subgen. Fumigati</taxon>
    </lineage>
</organism>
<keyword evidence="2" id="KW-0732">Signal</keyword>
<dbReference type="InParanoid" id="Q4WC13"/>
<dbReference type="STRING" id="330879.Q4WC13"/>
<gene>
    <name evidence="3" type="ORF">AFUA_8G06070</name>
</gene>
<evidence type="ECO:0000313" key="3">
    <source>
        <dbReference type="EMBL" id="EAL85371.1"/>
    </source>
</evidence>